<sequence>MAETKPLNSVTRRKLQDCSKTERRGSGSFVGSHRRLRAIRTKTARHKTSFFPAAVGLINKARDPHVTLTFIPPPHLKDMLN</sequence>
<accession>A0A9N7Z411</accession>
<comment type="caution">
    <text evidence="2">The sequence shown here is derived from an EMBL/GenBank/DDBJ whole genome shotgun (WGS) entry which is preliminary data.</text>
</comment>
<protein>
    <submittedName>
        <fullName evidence="2">Uncharacterized protein</fullName>
    </submittedName>
</protein>
<organism evidence="2 3">
    <name type="scientific">Pleuronectes platessa</name>
    <name type="common">European plaice</name>
    <dbReference type="NCBI Taxonomy" id="8262"/>
    <lineage>
        <taxon>Eukaryota</taxon>
        <taxon>Metazoa</taxon>
        <taxon>Chordata</taxon>
        <taxon>Craniata</taxon>
        <taxon>Vertebrata</taxon>
        <taxon>Euteleostomi</taxon>
        <taxon>Actinopterygii</taxon>
        <taxon>Neopterygii</taxon>
        <taxon>Teleostei</taxon>
        <taxon>Neoteleostei</taxon>
        <taxon>Acanthomorphata</taxon>
        <taxon>Carangaria</taxon>
        <taxon>Pleuronectiformes</taxon>
        <taxon>Pleuronectoidei</taxon>
        <taxon>Pleuronectidae</taxon>
        <taxon>Pleuronectes</taxon>
    </lineage>
</organism>
<dbReference type="AlphaFoldDB" id="A0A9N7Z411"/>
<gene>
    <name evidence="2" type="ORF">PLEPLA_LOCUS35754</name>
</gene>
<proteinExistence type="predicted"/>
<feature type="compositionally biased region" description="Polar residues" evidence="1">
    <location>
        <begin position="1"/>
        <end position="10"/>
    </location>
</feature>
<evidence type="ECO:0000256" key="1">
    <source>
        <dbReference type="SAM" id="MobiDB-lite"/>
    </source>
</evidence>
<feature type="compositionally biased region" description="Basic and acidic residues" evidence="1">
    <location>
        <begin position="14"/>
        <end position="25"/>
    </location>
</feature>
<feature type="region of interest" description="Disordered" evidence="1">
    <location>
        <begin position="1"/>
        <end position="31"/>
    </location>
</feature>
<evidence type="ECO:0000313" key="3">
    <source>
        <dbReference type="Proteomes" id="UP001153269"/>
    </source>
</evidence>
<keyword evidence="3" id="KW-1185">Reference proteome</keyword>
<evidence type="ECO:0000313" key="2">
    <source>
        <dbReference type="EMBL" id="CAB1448091.1"/>
    </source>
</evidence>
<dbReference type="Proteomes" id="UP001153269">
    <property type="component" value="Unassembled WGS sequence"/>
</dbReference>
<dbReference type="EMBL" id="CADEAL010003964">
    <property type="protein sequence ID" value="CAB1448091.1"/>
    <property type="molecule type" value="Genomic_DNA"/>
</dbReference>
<name>A0A9N7Z411_PLEPL</name>
<reference evidence="2" key="1">
    <citation type="submission" date="2020-03" db="EMBL/GenBank/DDBJ databases">
        <authorList>
            <person name="Weist P."/>
        </authorList>
    </citation>
    <scope>NUCLEOTIDE SEQUENCE</scope>
</reference>